<dbReference type="Proteomes" id="UP001497457">
    <property type="component" value="Chromosome 30rd"/>
</dbReference>
<evidence type="ECO:0000256" key="1">
    <source>
        <dbReference type="SAM" id="SignalP"/>
    </source>
</evidence>
<dbReference type="Proteomes" id="UP001497457">
    <property type="component" value="Chromosome 29rd"/>
</dbReference>
<keyword evidence="1" id="KW-0732">Signal</keyword>
<name>A0ABC9CA93_9POAL</name>
<dbReference type="AlphaFoldDB" id="A0ABC9CA93"/>
<evidence type="ECO:0000313" key="3">
    <source>
        <dbReference type="EMBL" id="CAL5027934.1"/>
    </source>
</evidence>
<accession>A0ABC9CA93</accession>
<protein>
    <submittedName>
        <fullName evidence="2">Uncharacterized protein</fullName>
    </submittedName>
</protein>
<dbReference type="EMBL" id="OZ075139">
    <property type="protein sequence ID" value="CAL5017417.1"/>
    <property type="molecule type" value="Genomic_DNA"/>
</dbReference>
<reference evidence="2 4" key="1">
    <citation type="submission" date="2024-10" db="EMBL/GenBank/DDBJ databases">
        <authorList>
            <person name="Ryan C."/>
        </authorList>
    </citation>
    <scope>NUCLEOTIDE SEQUENCE [LARGE SCALE GENOMIC DNA]</scope>
</reference>
<keyword evidence="4" id="KW-1185">Reference proteome</keyword>
<evidence type="ECO:0000313" key="4">
    <source>
        <dbReference type="Proteomes" id="UP001497457"/>
    </source>
</evidence>
<gene>
    <name evidence="2" type="ORF">URODEC1_LOCUS73792</name>
    <name evidence="3" type="ORF">URODEC1_LOCUS79656</name>
</gene>
<dbReference type="EMBL" id="OZ075140">
    <property type="protein sequence ID" value="CAL5027934.1"/>
    <property type="molecule type" value="Genomic_DNA"/>
</dbReference>
<feature type="signal peptide" evidence="1">
    <location>
        <begin position="1"/>
        <end position="19"/>
    </location>
</feature>
<proteinExistence type="predicted"/>
<organism evidence="2 4">
    <name type="scientific">Urochloa decumbens</name>
    <dbReference type="NCBI Taxonomy" id="240449"/>
    <lineage>
        <taxon>Eukaryota</taxon>
        <taxon>Viridiplantae</taxon>
        <taxon>Streptophyta</taxon>
        <taxon>Embryophyta</taxon>
        <taxon>Tracheophyta</taxon>
        <taxon>Spermatophyta</taxon>
        <taxon>Magnoliopsida</taxon>
        <taxon>Liliopsida</taxon>
        <taxon>Poales</taxon>
        <taxon>Poaceae</taxon>
        <taxon>PACMAD clade</taxon>
        <taxon>Panicoideae</taxon>
        <taxon>Panicodae</taxon>
        <taxon>Paniceae</taxon>
        <taxon>Melinidinae</taxon>
        <taxon>Urochloa</taxon>
    </lineage>
</organism>
<evidence type="ECO:0000313" key="2">
    <source>
        <dbReference type="EMBL" id="CAL5017417.1"/>
    </source>
</evidence>
<feature type="chain" id="PRO_5044721655" evidence="1">
    <location>
        <begin position="20"/>
        <end position="101"/>
    </location>
</feature>
<sequence length="101" mass="10088">MATKTAVLAILLVVSLVFADHVKCQQLAGGSQGQELAGNVSGGVDGGGGGVSPNSNCIEKALYHGPCVDMFCAAACLVQIHRGGHCNGGFLSACMCFVCGS</sequence>